<dbReference type="HOGENOM" id="CLU_044503_0_0_1"/>
<dbReference type="SUPFAM" id="SSF53300">
    <property type="entry name" value="vWA-like"/>
    <property type="match status" value="1"/>
</dbReference>
<dbReference type="EMBL" id="KN826219">
    <property type="protein sequence ID" value="KIK79665.1"/>
    <property type="molecule type" value="Genomic_DNA"/>
</dbReference>
<reference evidence="2 3" key="1">
    <citation type="submission" date="2014-04" db="EMBL/GenBank/DDBJ databases">
        <authorList>
            <consortium name="DOE Joint Genome Institute"/>
            <person name="Kuo A."/>
            <person name="Kohler A."/>
            <person name="Jargeat P."/>
            <person name="Nagy L.G."/>
            <person name="Floudas D."/>
            <person name="Copeland A."/>
            <person name="Barry K.W."/>
            <person name="Cichocki N."/>
            <person name="Veneault-Fourrey C."/>
            <person name="LaButti K."/>
            <person name="Lindquist E.A."/>
            <person name="Lipzen A."/>
            <person name="Lundell T."/>
            <person name="Morin E."/>
            <person name="Murat C."/>
            <person name="Sun H."/>
            <person name="Tunlid A."/>
            <person name="Henrissat B."/>
            <person name="Grigoriev I.V."/>
            <person name="Hibbett D.S."/>
            <person name="Martin F."/>
            <person name="Nordberg H.P."/>
            <person name="Cantor M.N."/>
            <person name="Hua S.X."/>
        </authorList>
    </citation>
    <scope>NUCLEOTIDE SEQUENCE [LARGE SCALE GENOMIC DNA]</scope>
    <source>
        <strain evidence="2 3">Ve08.2h10</strain>
    </source>
</reference>
<dbReference type="InterPro" id="IPR002035">
    <property type="entry name" value="VWF_A"/>
</dbReference>
<feature type="domain" description="VWFA" evidence="1">
    <location>
        <begin position="111"/>
        <end position="199"/>
    </location>
</feature>
<keyword evidence="3" id="KW-1185">Reference proteome</keyword>
<dbReference type="OrthoDB" id="2343366at2759"/>
<dbReference type="InParanoid" id="A0A0D0DMI3"/>
<proteinExistence type="predicted"/>
<dbReference type="InterPro" id="IPR036465">
    <property type="entry name" value="vWFA_dom_sf"/>
</dbReference>
<dbReference type="CDD" id="cd00198">
    <property type="entry name" value="vWFA"/>
    <property type="match status" value="1"/>
</dbReference>
<accession>A0A0D0DMI3</accession>
<gene>
    <name evidence="2" type="ORF">PAXRUDRAFT_160753</name>
</gene>
<organism evidence="2 3">
    <name type="scientific">Paxillus rubicundulus Ve08.2h10</name>
    <dbReference type="NCBI Taxonomy" id="930991"/>
    <lineage>
        <taxon>Eukaryota</taxon>
        <taxon>Fungi</taxon>
        <taxon>Dikarya</taxon>
        <taxon>Basidiomycota</taxon>
        <taxon>Agaricomycotina</taxon>
        <taxon>Agaricomycetes</taxon>
        <taxon>Agaricomycetidae</taxon>
        <taxon>Boletales</taxon>
        <taxon>Paxilineae</taxon>
        <taxon>Paxillaceae</taxon>
        <taxon>Paxillus</taxon>
    </lineage>
</organism>
<dbReference type="STRING" id="930991.A0A0D0DMI3"/>
<dbReference type="AlphaFoldDB" id="A0A0D0DMI3"/>
<evidence type="ECO:0000313" key="3">
    <source>
        <dbReference type="Proteomes" id="UP000054538"/>
    </source>
</evidence>
<evidence type="ECO:0000259" key="1">
    <source>
        <dbReference type="Pfam" id="PF13519"/>
    </source>
</evidence>
<reference evidence="3" key="2">
    <citation type="submission" date="2015-01" db="EMBL/GenBank/DDBJ databases">
        <title>Evolutionary Origins and Diversification of the Mycorrhizal Mutualists.</title>
        <authorList>
            <consortium name="DOE Joint Genome Institute"/>
            <consortium name="Mycorrhizal Genomics Consortium"/>
            <person name="Kohler A."/>
            <person name="Kuo A."/>
            <person name="Nagy L.G."/>
            <person name="Floudas D."/>
            <person name="Copeland A."/>
            <person name="Barry K.W."/>
            <person name="Cichocki N."/>
            <person name="Veneault-Fourrey C."/>
            <person name="LaButti K."/>
            <person name="Lindquist E.A."/>
            <person name="Lipzen A."/>
            <person name="Lundell T."/>
            <person name="Morin E."/>
            <person name="Murat C."/>
            <person name="Riley R."/>
            <person name="Ohm R."/>
            <person name="Sun H."/>
            <person name="Tunlid A."/>
            <person name="Henrissat B."/>
            <person name="Grigoriev I.V."/>
            <person name="Hibbett D.S."/>
            <person name="Martin F."/>
        </authorList>
    </citation>
    <scope>NUCLEOTIDE SEQUENCE [LARGE SCALE GENOMIC DNA]</scope>
    <source>
        <strain evidence="3">Ve08.2h10</strain>
    </source>
</reference>
<sequence length="296" mass="31800">MISNGSIGPEHSAAGGNPAMPSYCLLPLFHPPMNPETAPGGMGYISHDGHQFPCRNPVVMQQAFHCANLCYRSGSMWSSDRQPLANTPATARISAASNNRFGAVLSSLYSFWTARAAAIANSQANRRDAYSVILFNHALESPVINDFTSTPDQLLDRLLPFDADGGTDFTSAIGQAQAIMEQSWSTERSPVIIFLSDGECHIADNTMQDLCRTAVRLGKAVSFHSVSFGPDASSVYLRRMAEIALDAQNNAPRDPLAPAAATVLSSYTQALDTVQLAETFLGIAESLRKPRGALLH</sequence>
<evidence type="ECO:0000313" key="2">
    <source>
        <dbReference type="EMBL" id="KIK79665.1"/>
    </source>
</evidence>
<dbReference type="Gene3D" id="3.40.50.410">
    <property type="entry name" value="von Willebrand factor, type A domain"/>
    <property type="match status" value="1"/>
</dbReference>
<dbReference type="Proteomes" id="UP000054538">
    <property type="component" value="Unassembled WGS sequence"/>
</dbReference>
<name>A0A0D0DMI3_9AGAM</name>
<protein>
    <recommendedName>
        <fullName evidence="1">VWFA domain-containing protein</fullName>
    </recommendedName>
</protein>
<dbReference type="Pfam" id="PF13519">
    <property type="entry name" value="VWA_2"/>
    <property type="match status" value="1"/>
</dbReference>